<protein>
    <submittedName>
        <fullName evidence="1">Uncharacterized protein</fullName>
    </submittedName>
</protein>
<sequence>MITHQRFPPSHEAPFFRKQAVSAARRELKEKQRRASEGERRLATLGAELKEVREARLQLLCQSVLEEIDLPFLGSKKDSKAALRRVAQVAGEPTTNELSLDVQLDFQQLPEERRAAATGGPASQLLEDEYRSELRRLGGELEQLQPNLKAFDQLEQADQEAMVAEREAQRARKKMEAVERSFEEVRCQRRETFMECFHKVQEEIQEVYRSAVLFEFGVSVAPESHQMGDDLEELKAENEKLKEKLRAKVWSMALATVSEMEKIAGGASHTENVTLPNRIAALERSVFGQSASSDDLERIAALETEYKQLQDDYVVLSEEHQKLQDRPPVIIKQEDNKSALLEEQLRRMQEQYQAIQQKLNKMRVEHLDLQTTHRELLEQHETLRGEAEKVEKELSTQLRVLREKHARVGQELQQLRSSSHEMSRQLQECKQEKLKLFNELQQQQEKSENMEQLRIDYESLLGSFERLQEDHEQLVEKSNRFRNTMADSWAERPKSGAGLLPPITPLTANSRCATPRSPERSFSLAEMKLSCEEFSKEVTFPSSLLEPNGPLSVSQLKTRLMEIRGTVLYCQQEADSNF</sequence>
<proteinExistence type="predicted"/>
<evidence type="ECO:0000313" key="2">
    <source>
        <dbReference type="Proteomes" id="UP001642484"/>
    </source>
</evidence>
<gene>
    <name evidence="1" type="ORF">CCMP2556_LOCUS42089</name>
</gene>
<reference evidence="1 2" key="1">
    <citation type="submission" date="2024-02" db="EMBL/GenBank/DDBJ databases">
        <authorList>
            <person name="Chen Y."/>
            <person name="Shah S."/>
            <person name="Dougan E. K."/>
            <person name="Thang M."/>
            <person name="Chan C."/>
        </authorList>
    </citation>
    <scope>NUCLEOTIDE SEQUENCE [LARGE SCALE GENOMIC DNA]</scope>
</reference>
<dbReference type="EMBL" id="CAXAMN010024472">
    <property type="protein sequence ID" value="CAK9086963.1"/>
    <property type="molecule type" value="Genomic_DNA"/>
</dbReference>
<keyword evidence="2" id="KW-1185">Reference proteome</keyword>
<evidence type="ECO:0000313" key="1">
    <source>
        <dbReference type="EMBL" id="CAK9086963.1"/>
    </source>
</evidence>
<comment type="caution">
    <text evidence="1">The sequence shown here is derived from an EMBL/GenBank/DDBJ whole genome shotgun (WGS) entry which is preliminary data.</text>
</comment>
<dbReference type="PANTHER" id="PTHR18937">
    <property type="entry name" value="STRUCTURAL MAINTENANCE OF CHROMOSOMES SMC FAMILY MEMBER"/>
    <property type="match status" value="1"/>
</dbReference>
<name>A0ABP0QH45_9DINO</name>
<dbReference type="Proteomes" id="UP001642484">
    <property type="component" value="Unassembled WGS sequence"/>
</dbReference>
<organism evidence="1 2">
    <name type="scientific">Durusdinium trenchii</name>
    <dbReference type="NCBI Taxonomy" id="1381693"/>
    <lineage>
        <taxon>Eukaryota</taxon>
        <taxon>Sar</taxon>
        <taxon>Alveolata</taxon>
        <taxon>Dinophyceae</taxon>
        <taxon>Suessiales</taxon>
        <taxon>Symbiodiniaceae</taxon>
        <taxon>Durusdinium</taxon>
    </lineage>
</organism>
<accession>A0ABP0QH45</accession>
<dbReference type="PANTHER" id="PTHR18937:SF12">
    <property type="entry name" value="STRUCTURAL MAINTENANCE OF CHROMOSOMES PROTEIN"/>
    <property type="match status" value="1"/>
</dbReference>